<proteinExistence type="predicted"/>
<feature type="transmembrane region" description="Helical" evidence="1">
    <location>
        <begin position="21"/>
        <end position="40"/>
    </location>
</feature>
<keyword evidence="1" id="KW-1133">Transmembrane helix</keyword>
<accession>A0ABR1ELE7</accession>
<sequence length="93" mass="10812">MNPQKLYALLKQYSRRMERCLPVLNTANGVPVGGATLLIWREHFNSLWKDKRHRYLSSSMSNDQQHVEHVQEAQVCSQTTHLGKDIRTPTNDH</sequence>
<organism evidence="2 3">
    <name type="scientific">Necator americanus</name>
    <name type="common">Human hookworm</name>
    <dbReference type="NCBI Taxonomy" id="51031"/>
    <lineage>
        <taxon>Eukaryota</taxon>
        <taxon>Metazoa</taxon>
        <taxon>Ecdysozoa</taxon>
        <taxon>Nematoda</taxon>
        <taxon>Chromadorea</taxon>
        <taxon>Rhabditida</taxon>
        <taxon>Rhabditina</taxon>
        <taxon>Rhabditomorpha</taxon>
        <taxon>Strongyloidea</taxon>
        <taxon>Ancylostomatidae</taxon>
        <taxon>Bunostominae</taxon>
        <taxon>Necator</taxon>
    </lineage>
</organism>
<evidence type="ECO:0000313" key="3">
    <source>
        <dbReference type="Proteomes" id="UP001303046"/>
    </source>
</evidence>
<name>A0ABR1ELE7_NECAM</name>
<dbReference type="Proteomes" id="UP001303046">
    <property type="component" value="Unassembled WGS sequence"/>
</dbReference>
<keyword evidence="3" id="KW-1185">Reference proteome</keyword>
<protein>
    <submittedName>
        <fullName evidence="2">Uncharacterized protein</fullName>
    </submittedName>
</protein>
<gene>
    <name evidence="2" type="primary">Necator_chrX.g24129</name>
    <name evidence="2" type="ORF">RB195_023964</name>
</gene>
<keyword evidence="1" id="KW-0472">Membrane</keyword>
<comment type="caution">
    <text evidence="2">The sequence shown here is derived from an EMBL/GenBank/DDBJ whole genome shotgun (WGS) entry which is preliminary data.</text>
</comment>
<dbReference type="EMBL" id="JAVFWL010000006">
    <property type="protein sequence ID" value="KAK6763464.1"/>
    <property type="molecule type" value="Genomic_DNA"/>
</dbReference>
<reference evidence="2 3" key="1">
    <citation type="submission" date="2023-08" db="EMBL/GenBank/DDBJ databases">
        <title>A Necator americanus chromosomal reference genome.</title>
        <authorList>
            <person name="Ilik V."/>
            <person name="Petrzelkova K.J."/>
            <person name="Pardy F."/>
            <person name="Fuh T."/>
            <person name="Niatou-Singa F.S."/>
            <person name="Gouil Q."/>
            <person name="Baker L."/>
            <person name="Ritchie M.E."/>
            <person name="Jex A.R."/>
            <person name="Gazzola D."/>
            <person name="Li H."/>
            <person name="Toshio Fujiwara R."/>
            <person name="Zhan B."/>
            <person name="Aroian R.V."/>
            <person name="Pafco B."/>
            <person name="Schwarz E.M."/>
        </authorList>
    </citation>
    <scope>NUCLEOTIDE SEQUENCE [LARGE SCALE GENOMIC DNA]</scope>
    <source>
        <strain evidence="2 3">Aroian</strain>
        <tissue evidence="2">Whole animal</tissue>
    </source>
</reference>
<evidence type="ECO:0000256" key="1">
    <source>
        <dbReference type="SAM" id="Phobius"/>
    </source>
</evidence>
<keyword evidence="1" id="KW-0812">Transmembrane</keyword>
<evidence type="ECO:0000313" key="2">
    <source>
        <dbReference type="EMBL" id="KAK6763464.1"/>
    </source>
</evidence>